<dbReference type="PANTHER" id="PTHR35010:SF2">
    <property type="entry name" value="BLL4672 PROTEIN"/>
    <property type="match status" value="1"/>
</dbReference>
<comment type="caution">
    <text evidence="2">The sequence shown here is derived from an EMBL/GenBank/DDBJ whole genome shotgun (WGS) entry which is preliminary data.</text>
</comment>
<dbReference type="PANTHER" id="PTHR35010">
    <property type="entry name" value="BLL4672 PROTEIN-RELATED"/>
    <property type="match status" value="1"/>
</dbReference>
<dbReference type="Pfam" id="PF17765">
    <property type="entry name" value="MLTR_LBD"/>
    <property type="match status" value="1"/>
</dbReference>
<dbReference type="InterPro" id="IPR041413">
    <property type="entry name" value="MLTR_LBD"/>
</dbReference>
<sequence length="281" mass="31850">MDAPDLAHFLRTRRERLTPSETWMSPTLRRRTPGLRREEVAQMAGISTDYYTRLEQRRAPQPSPTVLKSLTRALRLTLDERDHLYRLAGHNVPDRTRGDDHVSPALLSVMDRLHDIPAQVMTDLGETIAQNQLARSVFGDHRELTGMARNVVYQWFTTPRARTAYPPQLQVEESRILVADLRAAHARRNDAKARDLVGRLRAESPEFAGLWDDHEVAVLRSRRKRVAHPVVGLLELDCQALLDDDRSQILALFTPTPGTPTAEKLVLLSAIGSPHHPSDRL</sequence>
<reference evidence="2" key="1">
    <citation type="submission" date="2021-01" db="EMBL/GenBank/DDBJ databases">
        <title>Whole genome shotgun sequence of Planotetraspora silvatica NBRC 100141.</title>
        <authorList>
            <person name="Komaki H."/>
            <person name="Tamura T."/>
        </authorList>
    </citation>
    <scope>NUCLEOTIDE SEQUENCE</scope>
    <source>
        <strain evidence="2">NBRC 100141</strain>
    </source>
</reference>
<accession>A0A8J3UG33</accession>
<gene>
    <name evidence="2" type="ORF">Psi02_04590</name>
</gene>
<dbReference type="PROSITE" id="PS50943">
    <property type="entry name" value="HTH_CROC1"/>
    <property type="match status" value="1"/>
</dbReference>
<dbReference type="Proteomes" id="UP000644610">
    <property type="component" value="Unassembled WGS sequence"/>
</dbReference>
<name>A0A8J3UG33_9ACTN</name>
<dbReference type="RefSeq" id="WP_203971221.1">
    <property type="nucleotide sequence ID" value="NZ_BAAAKY010000005.1"/>
</dbReference>
<evidence type="ECO:0000313" key="3">
    <source>
        <dbReference type="Proteomes" id="UP000644610"/>
    </source>
</evidence>
<evidence type="ECO:0000259" key="1">
    <source>
        <dbReference type="PROSITE" id="PS50943"/>
    </source>
</evidence>
<dbReference type="Gene3D" id="3.30.450.180">
    <property type="match status" value="1"/>
</dbReference>
<dbReference type="InterPro" id="IPR001387">
    <property type="entry name" value="Cro/C1-type_HTH"/>
</dbReference>
<dbReference type="SUPFAM" id="SSF47413">
    <property type="entry name" value="lambda repressor-like DNA-binding domains"/>
    <property type="match status" value="1"/>
</dbReference>
<evidence type="ECO:0000313" key="2">
    <source>
        <dbReference type="EMBL" id="GII44035.1"/>
    </source>
</evidence>
<dbReference type="Pfam" id="PF13560">
    <property type="entry name" value="HTH_31"/>
    <property type="match status" value="1"/>
</dbReference>
<dbReference type="InterPro" id="IPR010982">
    <property type="entry name" value="Lambda_DNA-bd_dom_sf"/>
</dbReference>
<dbReference type="Gene3D" id="1.10.260.40">
    <property type="entry name" value="lambda repressor-like DNA-binding domains"/>
    <property type="match status" value="1"/>
</dbReference>
<proteinExistence type="predicted"/>
<keyword evidence="3" id="KW-1185">Reference proteome</keyword>
<dbReference type="AlphaFoldDB" id="A0A8J3UG33"/>
<dbReference type="GO" id="GO:0003677">
    <property type="term" value="F:DNA binding"/>
    <property type="evidence" value="ECO:0007669"/>
    <property type="project" value="InterPro"/>
</dbReference>
<organism evidence="2 3">
    <name type="scientific">Planotetraspora silvatica</name>
    <dbReference type="NCBI Taxonomy" id="234614"/>
    <lineage>
        <taxon>Bacteria</taxon>
        <taxon>Bacillati</taxon>
        <taxon>Actinomycetota</taxon>
        <taxon>Actinomycetes</taxon>
        <taxon>Streptosporangiales</taxon>
        <taxon>Streptosporangiaceae</taxon>
        <taxon>Planotetraspora</taxon>
    </lineage>
</organism>
<protein>
    <submittedName>
        <fullName evidence="2">XRE family transcriptional regulator</fullName>
    </submittedName>
</protein>
<dbReference type="EMBL" id="BOOQ01000002">
    <property type="protein sequence ID" value="GII44035.1"/>
    <property type="molecule type" value="Genomic_DNA"/>
</dbReference>
<feature type="domain" description="HTH cro/C1-type" evidence="1">
    <location>
        <begin position="34"/>
        <end position="81"/>
    </location>
</feature>
<dbReference type="SMART" id="SM00530">
    <property type="entry name" value="HTH_XRE"/>
    <property type="match status" value="1"/>
</dbReference>
<dbReference type="CDD" id="cd00093">
    <property type="entry name" value="HTH_XRE"/>
    <property type="match status" value="1"/>
</dbReference>